<evidence type="ECO:0000313" key="3">
    <source>
        <dbReference type="Proteomes" id="UP000503640"/>
    </source>
</evidence>
<protein>
    <recommendedName>
        <fullName evidence="1">Doubled CXXCH motif domain-containing protein</fullName>
    </recommendedName>
</protein>
<dbReference type="Proteomes" id="UP000503640">
    <property type="component" value="Unassembled WGS sequence"/>
</dbReference>
<evidence type="ECO:0000259" key="1">
    <source>
        <dbReference type="Pfam" id="PF09699"/>
    </source>
</evidence>
<feature type="domain" description="Doubled CXXCH motif" evidence="1">
    <location>
        <begin position="40"/>
        <end position="77"/>
    </location>
</feature>
<evidence type="ECO:0000313" key="2">
    <source>
        <dbReference type="EMBL" id="GEJ56765.1"/>
    </source>
</evidence>
<dbReference type="NCBIfam" id="TIGR01905">
    <property type="entry name" value="paired_CXXCH_1"/>
    <property type="match status" value="4"/>
</dbReference>
<dbReference type="EMBL" id="BJTG01000003">
    <property type="protein sequence ID" value="GEJ56765.1"/>
    <property type="molecule type" value="Genomic_DNA"/>
</dbReference>
<dbReference type="PANTHER" id="PTHR39425">
    <property type="entry name" value="LIPOPROTEIN CYTOCHROME C"/>
    <property type="match status" value="1"/>
</dbReference>
<proteinExistence type="predicted"/>
<name>A0A7I9VK67_9BACT</name>
<sequence>MPLPPGVPAELAGRQFKYPIVRKVNNKPLPDGVKGASTMAPFAAGDCGFCHQRNDKKDPGPVKKSGNALCYSCHEEFGEIMARPYKHVPAQALCTNCHNPHNSLEKKLLHEEQTAQCFDCHKNIRNLTETVRVKHGAVTTKRKCANCHNPHGANIEKMLTALPFDQCVGCHSTDDMKDWNGVTLTNFPKLLQENPVWHKPVAAKDCSACHKTHGGDNFRLLVAEYPPQFYAPYDLKTYALCYRCHNDKVVSAEQTTTLTNFRDGSKNLHYVHVHNLERGRTCRACHEVHAAKQPHRIREGVPYGSAGWVLKINYTKTPTGGTCAKTCHETKTYVNKTVSTASKK</sequence>
<dbReference type="Gene3D" id="3.90.10.10">
    <property type="entry name" value="Cytochrome C3"/>
    <property type="match status" value="3"/>
</dbReference>
<dbReference type="PANTHER" id="PTHR39425:SF1">
    <property type="entry name" value="CYTOCHROME C7-LIKE DOMAIN-CONTAINING PROTEIN"/>
    <property type="match status" value="1"/>
</dbReference>
<dbReference type="InterPro" id="IPR010177">
    <property type="entry name" value="Paired_CXXCH_1"/>
</dbReference>
<dbReference type="InterPro" id="IPR036280">
    <property type="entry name" value="Multihaem_cyt_sf"/>
</dbReference>
<dbReference type="SUPFAM" id="SSF48695">
    <property type="entry name" value="Multiheme cytochromes"/>
    <property type="match status" value="1"/>
</dbReference>
<dbReference type="AlphaFoldDB" id="A0A7I9VK67"/>
<feature type="domain" description="Doubled CXXCH motif" evidence="1">
    <location>
        <begin position="87"/>
        <end position="124"/>
    </location>
</feature>
<accession>A0A7I9VK67</accession>
<dbReference type="Pfam" id="PF09699">
    <property type="entry name" value="Paired_CXXCH_1"/>
    <property type="match status" value="4"/>
</dbReference>
<gene>
    <name evidence="2" type="ORF">AMYX_15060</name>
</gene>
<feature type="domain" description="Doubled CXXCH motif" evidence="1">
    <location>
        <begin position="198"/>
        <end position="248"/>
    </location>
</feature>
<comment type="caution">
    <text evidence="2">The sequence shown here is derived from an EMBL/GenBank/DDBJ whole genome shotgun (WGS) entry which is preliminary data.</text>
</comment>
<keyword evidence="3" id="KW-1185">Reference proteome</keyword>
<feature type="domain" description="Doubled CXXCH motif" evidence="1">
    <location>
        <begin position="135"/>
        <end position="174"/>
    </location>
</feature>
<organism evidence="2 3">
    <name type="scientific">Anaeromyxobacter diazotrophicus</name>
    <dbReference type="NCBI Taxonomy" id="2590199"/>
    <lineage>
        <taxon>Bacteria</taxon>
        <taxon>Pseudomonadati</taxon>
        <taxon>Myxococcota</taxon>
        <taxon>Myxococcia</taxon>
        <taxon>Myxococcales</taxon>
        <taxon>Cystobacterineae</taxon>
        <taxon>Anaeromyxobacteraceae</taxon>
        <taxon>Anaeromyxobacter</taxon>
    </lineage>
</organism>
<reference evidence="3" key="1">
    <citation type="journal article" date="2020" name="Appl. Environ. Microbiol.">
        <title>Diazotrophic Anaeromyxobacter Isolates from Soils.</title>
        <authorList>
            <person name="Masuda Y."/>
            <person name="Yamanaka H."/>
            <person name="Xu Z.X."/>
            <person name="Shiratori Y."/>
            <person name="Aono T."/>
            <person name="Amachi S."/>
            <person name="Senoo K."/>
            <person name="Itoh H."/>
        </authorList>
    </citation>
    <scope>NUCLEOTIDE SEQUENCE [LARGE SCALE GENOMIC DNA]</scope>
    <source>
        <strain evidence="3">R267</strain>
    </source>
</reference>